<evidence type="ECO:0008006" key="6">
    <source>
        <dbReference type="Google" id="ProtNLM"/>
    </source>
</evidence>
<dbReference type="PANTHER" id="PTHR12243:SF69">
    <property type="entry name" value="SI:CH73-59F11.3"/>
    <property type="match status" value="1"/>
</dbReference>
<comment type="caution">
    <text evidence="4">The sequence shown here is derived from an EMBL/GenBank/DDBJ whole genome shotgun (WGS) entry which is preliminary data.</text>
</comment>
<dbReference type="EMBL" id="JBDJPC010000002">
    <property type="protein sequence ID" value="KAL1513972.1"/>
    <property type="molecule type" value="Genomic_DNA"/>
</dbReference>
<dbReference type="PROSITE" id="PS51029">
    <property type="entry name" value="MADF"/>
    <property type="match status" value="1"/>
</dbReference>
<evidence type="ECO:0000256" key="1">
    <source>
        <dbReference type="PROSITE-ProRule" id="PRU00371"/>
    </source>
</evidence>
<name>A0ABD1F8Q8_HYPHA</name>
<dbReference type="SMART" id="SM00595">
    <property type="entry name" value="MADF"/>
    <property type="match status" value="1"/>
</dbReference>
<comment type="subcellular location">
    <subcellularLocation>
        <location evidence="1">Nucleus</location>
    </subcellularLocation>
</comment>
<dbReference type="Pfam" id="PF02944">
    <property type="entry name" value="BESS"/>
    <property type="match status" value="1"/>
</dbReference>
<evidence type="ECO:0000259" key="2">
    <source>
        <dbReference type="PROSITE" id="PS51029"/>
    </source>
</evidence>
<dbReference type="Proteomes" id="UP001566132">
    <property type="component" value="Unassembled WGS sequence"/>
</dbReference>
<gene>
    <name evidence="4" type="ORF">ABEB36_003305</name>
</gene>
<dbReference type="GO" id="GO:0005634">
    <property type="term" value="C:nucleus"/>
    <property type="evidence" value="ECO:0007669"/>
    <property type="project" value="UniProtKB-SubCell"/>
</dbReference>
<keyword evidence="5" id="KW-1185">Reference proteome</keyword>
<dbReference type="AlphaFoldDB" id="A0ABD1F8Q8"/>
<dbReference type="InterPro" id="IPR039353">
    <property type="entry name" value="TF_Adf1"/>
</dbReference>
<evidence type="ECO:0000313" key="4">
    <source>
        <dbReference type="EMBL" id="KAL1513972.1"/>
    </source>
</evidence>
<dbReference type="InterPro" id="IPR004210">
    <property type="entry name" value="BESS_motif"/>
</dbReference>
<accession>A0ABD1F8Q8</accession>
<keyword evidence="1" id="KW-0539">Nucleus</keyword>
<dbReference type="PANTHER" id="PTHR12243">
    <property type="entry name" value="MADF DOMAIN TRANSCRIPTION FACTOR"/>
    <property type="match status" value="1"/>
</dbReference>
<sequence>MKNVFLQRKNYMSFAPKINSSLLIEEVKKRSCLYDYKGSHGNPELKNAAWGEIGLALFNEKWHDFSPADKDSLVKDMQVKWKSLRDNFARQIRLQENMKPGSVPGKKYIYMDQLSFLGPYVHRRESRSLLSEDSKDSNDSSNEDSKPLAAIALSSDPMEVSTSQTQFHFVPIQPKSYAPATLTRIDLNNLNQSNFDSQEPPLKKVARCLDELVNMQKDDKLDDPLGNKKFLLSLLPFMKKLPDDVNLEVRLQLMSVLETYTHGKN</sequence>
<dbReference type="Pfam" id="PF10545">
    <property type="entry name" value="MADF_DNA_bdg"/>
    <property type="match status" value="1"/>
</dbReference>
<protein>
    <recommendedName>
        <fullName evidence="6">BESS domain-containing protein</fullName>
    </recommendedName>
</protein>
<organism evidence="4 5">
    <name type="scientific">Hypothenemus hampei</name>
    <name type="common">Coffee berry borer</name>
    <dbReference type="NCBI Taxonomy" id="57062"/>
    <lineage>
        <taxon>Eukaryota</taxon>
        <taxon>Metazoa</taxon>
        <taxon>Ecdysozoa</taxon>
        <taxon>Arthropoda</taxon>
        <taxon>Hexapoda</taxon>
        <taxon>Insecta</taxon>
        <taxon>Pterygota</taxon>
        <taxon>Neoptera</taxon>
        <taxon>Endopterygota</taxon>
        <taxon>Coleoptera</taxon>
        <taxon>Polyphaga</taxon>
        <taxon>Cucujiformia</taxon>
        <taxon>Curculionidae</taxon>
        <taxon>Scolytinae</taxon>
        <taxon>Hypothenemus</taxon>
    </lineage>
</organism>
<proteinExistence type="predicted"/>
<feature type="domain" description="MADF" evidence="2">
    <location>
        <begin position="22"/>
        <end position="122"/>
    </location>
</feature>
<reference evidence="4 5" key="1">
    <citation type="submission" date="2024-05" db="EMBL/GenBank/DDBJ databases">
        <title>Genetic variation in Jamaican populations of the coffee berry borer (Hypothenemus hampei).</title>
        <authorList>
            <person name="Errbii M."/>
            <person name="Myrie A."/>
        </authorList>
    </citation>
    <scope>NUCLEOTIDE SEQUENCE [LARGE SCALE GENOMIC DNA]</scope>
    <source>
        <strain evidence="4">JA-Hopewell-2020-01-JO</strain>
        <tissue evidence="4">Whole body</tissue>
    </source>
</reference>
<evidence type="ECO:0000313" key="5">
    <source>
        <dbReference type="Proteomes" id="UP001566132"/>
    </source>
</evidence>
<feature type="domain" description="BESS" evidence="3">
    <location>
        <begin position="224"/>
        <end position="263"/>
    </location>
</feature>
<evidence type="ECO:0000259" key="3">
    <source>
        <dbReference type="PROSITE" id="PS51031"/>
    </source>
</evidence>
<dbReference type="PROSITE" id="PS51031">
    <property type="entry name" value="BESS"/>
    <property type="match status" value="1"/>
</dbReference>
<dbReference type="InterPro" id="IPR006578">
    <property type="entry name" value="MADF-dom"/>
</dbReference>